<feature type="compositionally biased region" description="Low complexity" evidence="1">
    <location>
        <begin position="36"/>
        <end position="47"/>
    </location>
</feature>
<accession>A0A0A9GIB1</accession>
<evidence type="ECO:0000313" key="2">
    <source>
        <dbReference type="EMBL" id="JAE22271.1"/>
    </source>
</evidence>
<proteinExistence type="predicted"/>
<dbReference type="EMBL" id="GBRH01175625">
    <property type="protein sequence ID" value="JAE22271.1"/>
    <property type="molecule type" value="Transcribed_RNA"/>
</dbReference>
<sequence length="54" mass="5488">MVEGTVARVGAAGARTERESEKEAKGRRLGSSRGWAPAPASESGAAAMVGEMRG</sequence>
<dbReference type="AlphaFoldDB" id="A0A0A9GIB1"/>
<reference evidence="2" key="1">
    <citation type="submission" date="2014-09" db="EMBL/GenBank/DDBJ databases">
        <authorList>
            <person name="Magalhaes I.L.F."/>
            <person name="Oliveira U."/>
            <person name="Santos F.R."/>
            <person name="Vidigal T.H.D.A."/>
            <person name="Brescovit A.D."/>
            <person name="Santos A.J."/>
        </authorList>
    </citation>
    <scope>NUCLEOTIDE SEQUENCE</scope>
    <source>
        <tissue evidence="2">Shoot tissue taken approximately 20 cm above the soil surface</tissue>
    </source>
</reference>
<feature type="region of interest" description="Disordered" evidence="1">
    <location>
        <begin position="1"/>
        <end position="54"/>
    </location>
</feature>
<protein>
    <submittedName>
        <fullName evidence="2">Uncharacterized protein</fullName>
    </submittedName>
</protein>
<organism evidence="2">
    <name type="scientific">Arundo donax</name>
    <name type="common">Giant reed</name>
    <name type="synonym">Donax arundinaceus</name>
    <dbReference type="NCBI Taxonomy" id="35708"/>
    <lineage>
        <taxon>Eukaryota</taxon>
        <taxon>Viridiplantae</taxon>
        <taxon>Streptophyta</taxon>
        <taxon>Embryophyta</taxon>
        <taxon>Tracheophyta</taxon>
        <taxon>Spermatophyta</taxon>
        <taxon>Magnoliopsida</taxon>
        <taxon>Liliopsida</taxon>
        <taxon>Poales</taxon>
        <taxon>Poaceae</taxon>
        <taxon>PACMAD clade</taxon>
        <taxon>Arundinoideae</taxon>
        <taxon>Arundineae</taxon>
        <taxon>Arundo</taxon>
    </lineage>
</organism>
<name>A0A0A9GIB1_ARUDO</name>
<feature type="compositionally biased region" description="Basic and acidic residues" evidence="1">
    <location>
        <begin position="15"/>
        <end position="26"/>
    </location>
</feature>
<evidence type="ECO:0000256" key="1">
    <source>
        <dbReference type="SAM" id="MobiDB-lite"/>
    </source>
</evidence>
<reference evidence="2" key="2">
    <citation type="journal article" date="2015" name="Data Brief">
        <title>Shoot transcriptome of the giant reed, Arundo donax.</title>
        <authorList>
            <person name="Barrero R.A."/>
            <person name="Guerrero F.D."/>
            <person name="Moolhuijzen P."/>
            <person name="Goolsby J.A."/>
            <person name="Tidwell J."/>
            <person name="Bellgard S.E."/>
            <person name="Bellgard M.I."/>
        </authorList>
    </citation>
    <scope>NUCLEOTIDE SEQUENCE</scope>
    <source>
        <tissue evidence="2">Shoot tissue taken approximately 20 cm above the soil surface</tissue>
    </source>
</reference>
<feature type="compositionally biased region" description="Low complexity" evidence="1">
    <location>
        <begin position="1"/>
        <end position="14"/>
    </location>
</feature>